<keyword evidence="2" id="KW-1185">Reference proteome</keyword>
<dbReference type="Proteomes" id="UP000481153">
    <property type="component" value="Unassembled WGS sequence"/>
</dbReference>
<proteinExistence type="predicted"/>
<evidence type="ECO:0000313" key="2">
    <source>
        <dbReference type="Proteomes" id="UP000481153"/>
    </source>
</evidence>
<organism evidence="1 2">
    <name type="scientific">Aphanomyces euteiches</name>
    <dbReference type="NCBI Taxonomy" id="100861"/>
    <lineage>
        <taxon>Eukaryota</taxon>
        <taxon>Sar</taxon>
        <taxon>Stramenopiles</taxon>
        <taxon>Oomycota</taxon>
        <taxon>Saprolegniomycetes</taxon>
        <taxon>Saprolegniales</taxon>
        <taxon>Verrucalvaceae</taxon>
        <taxon>Aphanomyces</taxon>
    </lineage>
</organism>
<sequence>MQTTKKESSATTSTLAQTLWRKQRLLTQEVLQAMGKAHASDDSAFQAELAKFYAFLAHVRSVQAHVETQRSALQTFLRTARQLGQAIANDARELGAGLQSLDVHSIPSVENDSVDQVLAAAMSSIVAKVAQMERHEIAIRARAAAKLELDSLRRVKKATAQANAASDAFSRQTLDLLHVFKQYEACQETFLATELNMVGLALRAVFLSGVEATTCDTQEEILPDAPHDAVPASLEVIPLDAAMQKQQRQRRKTLPQLFSKYKFTRRSTKPLLSSCHDEDNDDNNVPGTRFLAFYLVTSIVRAIEQTRR</sequence>
<protein>
    <recommendedName>
        <fullName evidence="3">BAR domain-containing protein</fullName>
    </recommendedName>
</protein>
<evidence type="ECO:0008006" key="3">
    <source>
        <dbReference type="Google" id="ProtNLM"/>
    </source>
</evidence>
<dbReference type="InterPro" id="IPR027267">
    <property type="entry name" value="AH/BAR_dom_sf"/>
</dbReference>
<gene>
    <name evidence="1" type="ORF">Ae201684_001731</name>
</gene>
<name>A0A6G0XT53_9STRA</name>
<accession>A0A6G0XT53</accession>
<reference evidence="1 2" key="1">
    <citation type="submission" date="2019-07" db="EMBL/GenBank/DDBJ databases">
        <title>Genomics analysis of Aphanomyces spp. identifies a new class of oomycete effector associated with host adaptation.</title>
        <authorList>
            <person name="Gaulin E."/>
        </authorList>
    </citation>
    <scope>NUCLEOTIDE SEQUENCE [LARGE SCALE GENOMIC DNA]</scope>
    <source>
        <strain evidence="1 2">ATCC 201684</strain>
    </source>
</reference>
<evidence type="ECO:0000313" key="1">
    <source>
        <dbReference type="EMBL" id="KAF0743587.1"/>
    </source>
</evidence>
<dbReference type="EMBL" id="VJMJ01000013">
    <property type="protein sequence ID" value="KAF0743587.1"/>
    <property type="molecule type" value="Genomic_DNA"/>
</dbReference>
<dbReference type="VEuPathDB" id="FungiDB:AeMF1_019738"/>
<dbReference type="AlphaFoldDB" id="A0A6G0XT53"/>
<dbReference type="Gene3D" id="1.20.1270.60">
    <property type="entry name" value="Arfaptin homology (AH) domain/BAR domain"/>
    <property type="match status" value="1"/>
</dbReference>
<comment type="caution">
    <text evidence="1">The sequence shown here is derived from an EMBL/GenBank/DDBJ whole genome shotgun (WGS) entry which is preliminary data.</text>
</comment>